<sequence>MKRRVLIVSPYFYPEGGGLEKYAFNMALELSEKNEVTVLCMTRGEEGWEDLGGIRVYRVKPGFIVSNTPLSLRFVLKTAGMVRRADLVIAHTPVPFAADVASFLAKLRGIPIRIVYHTVGLKKGAGFLDALAGLYSATLERLTLRGVGIIAVSKTVWEYLRENGYNPRVSHPQISLPEHASRQRSCSREKVILFVGQLGRYHRFKNLYLLVRAFSELSVEFPEWKLWVVGDGDLLDEYRRLALELGLGSRVRFFGRINNPEELAEIYSRSGVLVLPSSFESFGMVVAEALAFGVPVIVSPHVGARILVEPGKNGFVLRDLSVSSLVDALKLVMDDPKLLRKLSSRSTLRGHR</sequence>
<reference evidence="3 4" key="1">
    <citation type="journal article" date="2012" name="J. Bacteriol.">
        <title>Complete Genome Sequence of the Hyperthermophilic Archaeon Thermococcus sp. Strain CL1, Isolated from a Paralvinella sp. Polychaete Worm Collected from a Hydrothermal Vent.</title>
        <authorList>
            <person name="Jung J.H."/>
            <person name="Holden J.F."/>
            <person name="Seo D.H."/>
            <person name="Park K.H."/>
            <person name="Shin H."/>
            <person name="Ryu S."/>
            <person name="Lee J.H."/>
            <person name="Park C.S."/>
        </authorList>
    </citation>
    <scope>NUCLEOTIDE SEQUENCE [LARGE SCALE GENOMIC DNA]</scope>
    <source>
        <strain evidence="4">DSM 27260 / KACC 17922 / CL1</strain>
    </source>
</reference>
<dbReference type="GO" id="GO:0016757">
    <property type="term" value="F:glycosyltransferase activity"/>
    <property type="evidence" value="ECO:0007669"/>
    <property type="project" value="InterPro"/>
</dbReference>
<keyword evidence="3" id="KW-0808">Transferase</keyword>
<evidence type="ECO:0000259" key="2">
    <source>
        <dbReference type="Pfam" id="PF13439"/>
    </source>
</evidence>
<dbReference type="SUPFAM" id="SSF53756">
    <property type="entry name" value="UDP-Glycosyltransferase/glycogen phosphorylase"/>
    <property type="match status" value="1"/>
</dbReference>
<dbReference type="CDD" id="cd03801">
    <property type="entry name" value="GT4_PimA-like"/>
    <property type="match status" value="1"/>
</dbReference>
<keyword evidence="4" id="KW-1185">Reference proteome</keyword>
<dbReference type="PANTHER" id="PTHR45947">
    <property type="entry name" value="SULFOQUINOVOSYL TRANSFERASE SQD2"/>
    <property type="match status" value="1"/>
</dbReference>
<proteinExistence type="predicted"/>
<dbReference type="EMBL" id="CP003651">
    <property type="protein sequence ID" value="AFL95061.1"/>
    <property type="molecule type" value="Genomic_DNA"/>
</dbReference>
<dbReference type="InterPro" id="IPR050194">
    <property type="entry name" value="Glycosyltransferase_grp1"/>
</dbReference>
<evidence type="ECO:0000259" key="1">
    <source>
        <dbReference type="Pfam" id="PF00534"/>
    </source>
</evidence>
<dbReference type="Pfam" id="PF00534">
    <property type="entry name" value="Glycos_transf_1"/>
    <property type="match status" value="1"/>
</dbReference>
<feature type="domain" description="Glycosyl transferase family 1" evidence="1">
    <location>
        <begin position="187"/>
        <end position="346"/>
    </location>
</feature>
<dbReference type="KEGG" id="thm:CL1_0856"/>
<evidence type="ECO:0000313" key="3">
    <source>
        <dbReference type="EMBL" id="AFL95061.1"/>
    </source>
</evidence>
<feature type="domain" description="Glycosyltransferase subfamily 4-like N-terminal" evidence="2">
    <location>
        <begin position="17"/>
        <end position="167"/>
    </location>
</feature>
<dbReference type="HOGENOM" id="CLU_009583_2_1_2"/>
<dbReference type="InterPro" id="IPR001296">
    <property type="entry name" value="Glyco_trans_1"/>
</dbReference>
<dbReference type="Gene3D" id="3.40.50.2000">
    <property type="entry name" value="Glycogen Phosphorylase B"/>
    <property type="match status" value="2"/>
</dbReference>
<dbReference type="Pfam" id="PF13439">
    <property type="entry name" value="Glyco_transf_4"/>
    <property type="match status" value="1"/>
</dbReference>
<organism evidence="3 4">
    <name type="scientific">Thermococcus cleftensis (strain DSM 27260 / KACC 17922 / CL1)</name>
    <dbReference type="NCBI Taxonomy" id="163003"/>
    <lineage>
        <taxon>Archaea</taxon>
        <taxon>Methanobacteriati</taxon>
        <taxon>Methanobacteriota</taxon>
        <taxon>Thermococci</taxon>
        <taxon>Thermococcales</taxon>
        <taxon>Thermococcaceae</taxon>
        <taxon>Thermococcus</taxon>
    </lineage>
</organism>
<dbReference type="RefSeq" id="WP_014788696.1">
    <property type="nucleotide sequence ID" value="NC_018015.1"/>
</dbReference>
<dbReference type="PANTHER" id="PTHR45947:SF3">
    <property type="entry name" value="SULFOQUINOVOSYL TRANSFERASE SQD2"/>
    <property type="match status" value="1"/>
</dbReference>
<dbReference type="AlphaFoldDB" id="I3ZTM7"/>
<dbReference type="GeneID" id="13038555"/>
<dbReference type="Proteomes" id="UP000006064">
    <property type="component" value="Chromosome"/>
</dbReference>
<gene>
    <name evidence="3" type="ORF">CL1_0856</name>
</gene>
<name>I3ZTM7_THECF</name>
<dbReference type="InterPro" id="IPR028098">
    <property type="entry name" value="Glyco_trans_4-like_N"/>
</dbReference>
<evidence type="ECO:0000313" key="4">
    <source>
        <dbReference type="Proteomes" id="UP000006064"/>
    </source>
</evidence>
<accession>I3ZTM7</accession>
<dbReference type="STRING" id="163003.CL1_0856"/>
<protein>
    <submittedName>
        <fullName evidence="3">Glycosyl transferase family protein 2</fullName>
    </submittedName>
</protein>